<dbReference type="PROSITE" id="PS50106">
    <property type="entry name" value="PDZ"/>
    <property type="match status" value="1"/>
</dbReference>
<gene>
    <name evidence="4" type="ORF">ACFFGY_08470</name>
</gene>
<dbReference type="InterPro" id="IPR009003">
    <property type="entry name" value="Peptidase_S1_PA"/>
</dbReference>
<evidence type="ECO:0000256" key="2">
    <source>
        <dbReference type="ARBA" id="ARBA00022801"/>
    </source>
</evidence>
<comment type="caution">
    <text evidence="4">The sequence shown here is derived from an EMBL/GenBank/DDBJ whole genome shotgun (WGS) entry which is preliminary data.</text>
</comment>
<sequence length="344" mass="34537">MSPRLRNTLAAVLLAGTAAGGVTTLPALMPHAQAAAPAAALLSHPEGFADLVQQVSPAVVKIAVVGAERGGNVSMGEGSGFIIDPSGLVVTNFHVAGRAQRITVSLADGTQLPARVIGADQRSDLALLQVASTKPLPTVSFADGQAPRVGDVVLAMGNPFGLGPSVTSGIISAKGRDIGEGPYDSFLQTDASINPGNSGGPLFDLSGHVVGVNTAILSPSGASAGIGFAVPAEVASHVVDQLRAHGHVERGWIGVSVSGLEESDRQGALVAQVAADGPAAKAGVRPGDVITAIGGQAVTDPRGLARMVADQTPGKDLELGVSRGPQVLKLTVHLRPQPAELSRS</sequence>
<dbReference type="Pfam" id="PF13365">
    <property type="entry name" value="Trypsin_2"/>
    <property type="match status" value="1"/>
</dbReference>
<dbReference type="RefSeq" id="WP_377044018.1">
    <property type="nucleotide sequence ID" value="NZ_JBHLUN010000005.1"/>
</dbReference>
<evidence type="ECO:0000256" key="1">
    <source>
        <dbReference type="ARBA" id="ARBA00022670"/>
    </source>
</evidence>
<dbReference type="GO" id="GO:0006508">
    <property type="term" value="P:proteolysis"/>
    <property type="evidence" value="ECO:0007669"/>
    <property type="project" value="UniProtKB-KW"/>
</dbReference>
<dbReference type="InterPro" id="IPR051201">
    <property type="entry name" value="Chloro_Bact_Ser_Proteases"/>
</dbReference>
<evidence type="ECO:0000313" key="5">
    <source>
        <dbReference type="Proteomes" id="UP001589865"/>
    </source>
</evidence>
<keyword evidence="5" id="KW-1185">Reference proteome</keyword>
<dbReference type="EMBL" id="JBHLUN010000005">
    <property type="protein sequence ID" value="MFC0408276.1"/>
    <property type="molecule type" value="Genomic_DNA"/>
</dbReference>
<dbReference type="InterPro" id="IPR036034">
    <property type="entry name" value="PDZ_sf"/>
</dbReference>
<dbReference type="PANTHER" id="PTHR43343">
    <property type="entry name" value="PEPTIDASE S12"/>
    <property type="match status" value="1"/>
</dbReference>
<dbReference type="Proteomes" id="UP001589865">
    <property type="component" value="Unassembled WGS sequence"/>
</dbReference>
<dbReference type="InterPro" id="IPR001478">
    <property type="entry name" value="PDZ"/>
</dbReference>
<dbReference type="Gene3D" id="2.30.42.10">
    <property type="match status" value="1"/>
</dbReference>
<name>A0ABV6JRC8_9PROT</name>
<keyword evidence="1 4" id="KW-0645">Protease</keyword>
<dbReference type="Pfam" id="PF13180">
    <property type="entry name" value="PDZ_2"/>
    <property type="match status" value="1"/>
</dbReference>
<proteinExistence type="predicted"/>
<evidence type="ECO:0000259" key="3">
    <source>
        <dbReference type="PROSITE" id="PS50106"/>
    </source>
</evidence>
<dbReference type="PANTHER" id="PTHR43343:SF3">
    <property type="entry name" value="PROTEASE DO-LIKE 8, CHLOROPLASTIC"/>
    <property type="match status" value="1"/>
</dbReference>
<dbReference type="SUPFAM" id="SSF50494">
    <property type="entry name" value="Trypsin-like serine proteases"/>
    <property type="match status" value="1"/>
</dbReference>
<dbReference type="SUPFAM" id="SSF50156">
    <property type="entry name" value="PDZ domain-like"/>
    <property type="match status" value="1"/>
</dbReference>
<dbReference type="SMART" id="SM00228">
    <property type="entry name" value="PDZ"/>
    <property type="match status" value="1"/>
</dbReference>
<feature type="domain" description="PDZ" evidence="3">
    <location>
        <begin position="249"/>
        <end position="300"/>
    </location>
</feature>
<accession>A0ABV6JRC8</accession>
<evidence type="ECO:0000313" key="4">
    <source>
        <dbReference type="EMBL" id="MFC0408276.1"/>
    </source>
</evidence>
<dbReference type="PRINTS" id="PR00834">
    <property type="entry name" value="PROTEASES2C"/>
</dbReference>
<dbReference type="Gene3D" id="2.40.10.120">
    <property type="match status" value="1"/>
</dbReference>
<reference evidence="4 5" key="1">
    <citation type="submission" date="2024-09" db="EMBL/GenBank/DDBJ databases">
        <authorList>
            <person name="Sun Q."/>
            <person name="Mori K."/>
        </authorList>
    </citation>
    <scope>NUCLEOTIDE SEQUENCE [LARGE SCALE GENOMIC DNA]</scope>
    <source>
        <strain evidence="4 5">TBRC 5777</strain>
    </source>
</reference>
<dbReference type="InterPro" id="IPR001940">
    <property type="entry name" value="Peptidase_S1C"/>
</dbReference>
<keyword evidence="2 4" id="KW-0378">Hydrolase</keyword>
<dbReference type="EC" id="3.4.21.-" evidence="4"/>
<organism evidence="4 5">
    <name type="scientific">Roseomonas elaeocarpi</name>
    <dbReference type="NCBI Taxonomy" id="907779"/>
    <lineage>
        <taxon>Bacteria</taxon>
        <taxon>Pseudomonadati</taxon>
        <taxon>Pseudomonadota</taxon>
        <taxon>Alphaproteobacteria</taxon>
        <taxon>Acetobacterales</taxon>
        <taxon>Roseomonadaceae</taxon>
        <taxon>Roseomonas</taxon>
    </lineage>
</organism>
<protein>
    <submittedName>
        <fullName evidence="4">S1C family serine protease</fullName>
        <ecNumber evidence="4">3.4.21.-</ecNumber>
    </submittedName>
</protein>
<dbReference type="GO" id="GO:0008233">
    <property type="term" value="F:peptidase activity"/>
    <property type="evidence" value="ECO:0007669"/>
    <property type="project" value="UniProtKB-KW"/>
</dbReference>